<gene>
    <name evidence="1" type="ORF">BAY60_05945</name>
</gene>
<accession>A0A2V4B9Y6</accession>
<dbReference type="EMBL" id="MASW01000001">
    <property type="protein sequence ID" value="PXY31871.1"/>
    <property type="molecule type" value="Genomic_DNA"/>
</dbReference>
<dbReference type="OrthoDB" id="9805604at2"/>
<dbReference type="Gene3D" id="3.40.50.11190">
    <property type="match status" value="1"/>
</dbReference>
<proteinExistence type="predicted"/>
<reference evidence="1 2" key="1">
    <citation type="submission" date="2016-07" db="EMBL/GenBank/DDBJ databases">
        <title>Draft genome sequence of Prauserella muralis DSM 45305, isolated from a mould-covered wall in an indoor environment.</title>
        <authorList>
            <person name="Ruckert C."/>
            <person name="Albersmeier A."/>
            <person name="Jiang C.-L."/>
            <person name="Jiang Y."/>
            <person name="Kalinowski J."/>
            <person name="Schneider O."/>
            <person name="Winkler A."/>
            <person name="Zotchev S.B."/>
        </authorList>
    </citation>
    <scope>NUCLEOTIDE SEQUENCE [LARGE SCALE GENOMIC DNA]</scope>
    <source>
        <strain evidence="1 2">DSM 45305</strain>
    </source>
</reference>
<keyword evidence="1" id="KW-0167">Capsid protein</keyword>
<dbReference type="Proteomes" id="UP000249915">
    <property type="component" value="Unassembled WGS sequence"/>
</dbReference>
<name>A0A2V4B9Y6_9PSEU</name>
<keyword evidence="1" id="KW-0946">Virion</keyword>
<evidence type="ECO:0000313" key="1">
    <source>
        <dbReference type="EMBL" id="PXY31871.1"/>
    </source>
</evidence>
<sequence>MTRLLLRADGSGSIGIGHVARAVAFAEEACERGWDVTFSGLLDGADWFADRLGELGVRHLPPADEAALGQLAADVDAVLVDHYDLGELRQPLNRAGAALVSLEGGTFGRRAADIVVDAGLHGEPRPPDGSPVVLSGPRFAPLRRAVVDAREQRQPGSGPPRVVVVVGGGALWRDTVTGLLRALRDTGLPFTADVLAHGEPELPEPAPGQRFQLAKPDTELPKRLAATDLAVSAAGVTLLELCCVGVPAALVCLVDNQRAGYLAAVERGLAAGLGTAGELAASPAHATGVLARLLADRVARERMAADAAATVDGRGAARVLDAVEDVLR</sequence>
<organism evidence="1 2">
    <name type="scientific">Prauserella muralis</name>
    <dbReference type="NCBI Taxonomy" id="588067"/>
    <lineage>
        <taxon>Bacteria</taxon>
        <taxon>Bacillati</taxon>
        <taxon>Actinomycetota</taxon>
        <taxon>Actinomycetes</taxon>
        <taxon>Pseudonocardiales</taxon>
        <taxon>Pseudonocardiaceae</taxon>
        <taxon>Prauserella</taxon>
    </lineage>
</organism>
<keyword evidence="2" id="KW-1185">Reference proteome</keyword>
<dbReference type="Gene3D" id="3.40.50.2000">
    <property type="entry name" value="Glycogen Phosphorylase B"/>
    <property type="match status" value="1"/>
</dbReference>
<dbReference type="RefSeq" id="WP_112279907.1">
    <property type="nucleotide sequence ID" value="NZ_MASW01000001.1"/>
</dbReference>
<dbReference type="AlphaFoldDB" id="A0A2V4B9Y6"/>
<protein>
    <submittedName>
        <fullName evidence="1">Spore coat protein</fullName>
    </submittedName>
</protein>
<evidence type="ECO:0000313" key="2">
    <source>
        <dbReference type="Proteomes" id="UP000249915"/>
    </source>
</evidence>
<comment type="caution">
    <text evidence="1">The sequence shown here is derived from an EMBL/GenBank/DDBJ whole genome shotgun (WGS) entry which is preliminary data.</text>
</comment>
<dbReference type="SUPFAM" id="SSF53756">
    <property type="entry name" value="UDP-Glycosyltransferase/glycogen phosphorylase"/>
    <property type="match status" value="1"/>
</dbReference>